<feature type="non-terminal residue" evidence="1">
    <location>
        <position position="1"/>
    </location>
</feature>
<gene>
    <name evidence="1" type="ORF">BJ138DRAFT_1019029</name>
</gene>
<dbReference type="EMBL" id="MU268442">
    <property type="protein sequence ID" value="KAH7904529.1"/>
    <property type="molecule type" value="Genomic_DNA"/>
</dbReference>
<proteinExistence type="predicted"/>
<sequence>SGKSDEHGGLPNDMELAVGMEVMVMFNVETDLDVANGACGEVIEIVLDERETAFDPSKLFVELEYPPTYVLIRLMRTKADQLEGLEKGVLPLTPMERTFNVRVGMDDKTVTRRQLPITAAYAFTNYRSQGQTISQSLIDIGMPPSGGLTLFNVALSRERGKDNI</sequence>
<keyword evidence="2" id="KW-1185">Reference proteome</keyword>
<evidence type="ECO:0000313" key="1">
    <source>
        <dbReference type="EMBL" id="KAH7904529.1"/>
    </source>
</evidence>
<organism evidence="1 2">
    <name type="scientific">Hygrophoropsis aurantiaca</name>
    <dbReference type="NCBI Taxonomy" id="72124"/>
    <lineage>
        <taxon>Eukaryota</taxon>
        <taxon>Fungi</taxon>
        <taxon>Dikarya</taxon>
        <taxon>Basidiomycota</taxon>
        <taxon>Agaricomycotina</taxon>
        <taxon>Agaricomycetes</taxon>
        <taxon>Agaricomycetidae</taxon>
        <taxon>Boletales</taxon>
        <taxon>Coniophorineae</taxon>
        <taxon>Hygrophoropsidaceae</taxon>
        <taxon>Hygrophoropsis</taxon>
    </lineage>
</organism>
<dbReference type="Proteomes" id="UP000790377">
    <property type="component" value="Unassembled WGS sequence"/>
</dbReference>
<accession>A0ACB7ZUJ5</accession>
<reference evidence="1" key="1">
    <citation type="journal article" date="2021" name="New Phytol.">
        <title>Evolutionary innovations through gain and loss of genes in the ectomycorrhizal Boletales.</title>
        <authorList>
            <person name="Wu G."/>
            <person name="Miyauchi S."/>
            <person name="Morin E."/>
            <person name="Kuo A."/>
            <person name="Drula E."/>
            <person name="Varga T."/>
            <person name="Kohler A."/>
            <person name="Feng B."/>
            <person name="Cao Y."/>
            <person name="Lipzen A."/>
            <person name="Daum C."/>
            <person name="Hundley H."/>
            <person name="Pangilinan J."/>
            <person name="Johnson J."/>
            <person name="Barry K."/>
            <person name="LaButti K."/>
            <person name="Ng V."/>
            <person name="Ahrendt S."/>
            <person name="Min B."/>
            <person name="Choi I.G."/>
            <person name="Park H."/>
            <person name="Plett J.M."/>
            <person name="Magnuson J."/>
            <person name="Spatafora J.W."/>
            <person name="Nagy L.G."/>
            <person name="Henrissat B."/>
            <person name="Grigoriev I.V."/>
            <person name="Yang Z.L."/>
            <person name="Xu J."/>
            <person name="Martin F.M."/>
        </authorList>
    </citation>
    <scope>NUCLEOTIDE SEQUENCE</scope>
    <source>
        <strain evidence="1">ATCC 28755</strain>
    </source>
</reference>
<protein>
    <submittedName>
        <fullName evidence="1">Uncharacterized protein</fullName>
    </submittedName>
</protein>
<name>A0ACB7ZUJ5_9AGAM</name>
<evidence type="ECO:0000313" key="2">
    <source>
        <dbReference type="Proteomes" id="UP000790377"/>
    </source>
</evidence>
<comment type="caution">
    <text evidence="1">The sequence shown here is derived from an EMBL/GenBank/DDBJ whole genome shotgun (WGS) entry which is preliminary data.</text>
</comment>